<dbReference type="Proteomes" id="UP001064087">
    <property type="component" value="Chromosome"/>
</dbReference>
<proteinExistence type="predicted"/>
<gene>
    <name evidence="2" type="ORF">N7U68_03410</name>
</gene>
<dbReference type="RefSeq" id="WP_263048227.1">
    <property type="nucleotide sequence ID" value="NZ_CP106738.1"/>
</dbReference>
<evidence type="ECO:0000313" key="2">
    <source>
        <dbReference type="EMBL" id="UXX83730.1"/>
    </source>
</evidence>
<sequence length="105" mass="11647">MSKHNLTASALAFCLALIAAVSMAQAGSSTTKLDPNAKILACYKEVTIPAKYDVKKVLVKKAEQKYLRQGNLVYLVEYPAVYREDKTLVEAEHIVMRQVGCKTKK</sequence>
<evidence type="ECO:0000256" key="1">
    <source>
        <dbReference type="SAM" id="SignalP"/>
    </source>
</evidence>
<dbReference type="EMBL" id="CP106738">
    <property type="protein sequence ID" value="UXX83730.1"/>
    <property type="molecule type" value="Genomic_DNA"/>
</dbReference>
<organism evidence="2 3">
    <name type="scientific">Roseovarius pelagicus</name>
    <dbReference type="NCBI Taxonomy" id="2980108"/>
    <lineage>
        <taxon>Bacteria</taxon>
        <taxon>Pseudomonadati</taxon>
        <taxon>Pseudomonadota</taxon>
        <taxon>Alphaproteobacteria</taxon>
        <taxon>Rhodobacterales</taxon>
        <taxon>Roseobacteraceae</taxon>
        <taxon>Roseovarius</taxon>
    </lineage>
</organism>
<feature type="signal peptide" evidence="1">
    <location>
        <begin position="1"/>
        <end position="26"/>
    </location>
</feature>
<evidence type="ECO:0000313" key="3">
    <source>
        <dbReference type="Proteomes" id="UP001064087"/>
    </source>
</evidence>
<name>A0ABY6DDV9_9RHOB</name>
<accession>A0ABY6DDV9</accession>
<reference evidence="2" key="1">
    <citation type="submission" date="2022-10" db="EMBL/GenBank/DDBJ databases">
        <title>Roseovarius pelagicus sp. nov., isolated from Arctic seawater.</title>
        <authorList>
            <person name="Hong Y.W."/>
            <person name="Hwang C.Y."/>
        </authorList>
    </citation>
    <scope>NUCLEOTIDE SEQUENCE</scope>
    <source>
        <strain evidence="2">HL-MP18</strain>
    </source>
</reference>
<feature type="chain" id="PRO_5046486841" evidence="1">
    <location>
        <begin position="27"/>
        <end position="105"/>
    </location>
</feature>
<keyword evidence="3" id="KW-1185">Reference proteome</keyword>
<protein>
    <submittedName>
        <fullName evidence="2">Uncharacterized protein</fullName>
    </submittedName>
</protein>
<keyword evidence="1" id="KW-0732">Signal</keyword>